<dbReference type="Proteomes" id="UP000293846">
    <property type="component" value="Unassembled WGS sequence"/>
</dbReference>
<name>A0A4R1B0T2_9BACI</name>
<keyword evidence="1" id="KW-0946">Virion</keyword>
<evidence type="ECO:0000313" key="2">
    <source>
        <dbReference type="Proteomes" id="UP000293846"/>
    </source>
</evidence>
<sequence length="189" mass="21835">MDICKKCKCSHERECYEYLWDQDEDDHKEHSKKPCKDHHKDKETCVEEILHEILLAQRKACDDDHCKHSYKGYEKERKRKKNTIPFILYCGNCKPFKASGVTTVSSHSKQKKFVCISSFIFKIIDLDDKCVTLELLIIKSDQKCENNEPKTPCNQIDGKKVDDLVKTGIFINVDLSCLCAITCLPAVCL</sequence>
<reference evidence="1 2" key="1">
    <citation type="submission" date="2019-03" db="EMBL/GenBank/DDBJ databases">
        <authorList>
            <person name="Jensen L."/>
            <person name="Storgaard J."/>
            <person name="Sulaj E."/>
            <person name="Schramm A."/>
            <person name="Marshall I.P.G."/>
        </authorList>
    </citation>
    <scope>NUCLEOTIDE SEQUENCE [LARGE SCALE GENOMIC DNA]</scope>
    <source>
        <strain evidence="1 2">2017H2G3</strain>
    </source>
</reference>
<proteinExistence type="predicted"/>
<protein>
    <submittedName>
        <fullName evidence="1">Spore coat protein</fullName>
    </submittedName>
</protein>
<dbReference type="STRING" id="1742358.GCA_001439605_03912"/>
<dbReference type="EMBL" id="SJTH01000015">
    <property type="protein sequence ID" value="TCJ03614.1"/>
    <property type="molecule type" value="Genomic_DNA"/>
</dbReference>
<keyword evidence="2" id="KW-1185">Reference proteome</keyword>
<dbReference type="AlphaFoldDB" id="A0A4R1B0T2"/>
<dbReference type="RefSeq" id="WP_057761494.1">
    <property type="nucleotide sequence ID" value="NZ_CP183326.1"/>
</dbReference>
<dbReference type="OrthoDB" id="1655185at2"/>
<evidence type="ECO:0000313" key="1">
    <source>
        <dbReference type="EMBL" id="TCJ03614.1"/>
    </source>
</evidence>
<dbReference type="InterPro" id="IPR019593">
    <property type="entry name" value="Spore_coat_protein_Z/Y"/>
</dbReference>
<comment type="caution">
    <text evidence="1">The sequence shown here is derived from an EMBL/GenBank/DDBJ whole genome shotgun (WGS) entry which is preliminary data.</text>
</comment>
<dbReference type="Pfam" id="PF10612">
    <property type="entry name" value="Spore-coat_CotZ"/>
    <property type="match status" value="1"/>
</dbReference>
<gene>
    <name evidence="1" type="ORF">E0Y62_13590</name>
</gene>
<keyword evidence="1" id="KW-0167">Capsid protein</keyword>
<accession>A0A4R1B0T2</accession>
<organism evidence="1 2">
    <name type="scientific">Cytobacillus praedii</name>
    <dbReference type="NCBI Taxonomy" id="1742358"/>
    <lineage>
        <taxon>Bacteria</taxon>
        <taxon>Bacillati</taxon>
        <taxon>Bacillota</taxon>
        <taxon>Bacilli</taxon>
        <taxon>Bacillales</taxon>
        <taxon>Bacillaceae</taxon>
        <taxon>Cytobacillus</taxon>
    </lineage>
</organism>